<evidence type="ECO:0000313" key="1">
    <source>
        <dbReference type="EMBL" id="MDL0081148.1"/>
    </source>
</evidence>
<dbReference type="Proteomes" id="UP001173802">
    <property type="component" value="Unassembled WGS sequence"/>
</dbReference>
<organism evidence="1 2">
    <name type="scientific">Helicobacter zhangjianzhongii</name>
    <dbReference type="NCBI Taxonomy" id="2974574"/>
    <lineage>
        <taxon>Bacteria</taxon>
        <taxon>Pseudomonadati</taxon>
        <taxon>Campylobacterota</taxon>
        <taxon>Epsilonproteobacteria</taxon>
        <taxon>Campylobacterales</taxon>
        <taxon>Helicobacteraceae</taxon>
        <taxon>Helicobacter</taxon>
    </lineage>
</organism>
<evidence type="ECO:0000313" key="2">
    <source>
        <dbReference type="Proteomes" id="UP001173802"/>
    </source>
</evidence>
<keyword evidence="2" id="KW-1185">Reference proteome</keyword>
<accession>A0ACC6FPJ5</accession>
<dbReference type="EMBL" id="JANURN010000001">
    <property type="protein sequence ID" value="MDL0081148.1"/>
    <property type="molecule type" value="Genomic_DNA"/>
</dbReference>
<comment type="caution">
    <text evidence="1">The sequence shown here is derived from an EMBL/GenBank/DDBJ whole genome shotgun (WGS) entry which is preliminary data.</text>
</comment>
<reference evidence="1 2" key="1">
    <citation type="journal article" date="2023" name="Microorganisms">
        <title>Isolation and Genomic Characteristics of Cat-Borne Campylobacter felis sp. nov. and Sheep-Borne Campylobacter ovis sp. nov.</title>
        <authorList>
            <person name="Wang H."/>
            <person name="Li Y."/>
            <person name="Gu Y."/>
            <person name="Zhou G."/>
            <person name="Chen X."/>
            <person name="Zhang X."/>
            <person name="Shao Z."/>
            <person name="Zhang J."/>
            <person name="Zhang M."/>
        </authorList>
    </citation>
    <scope>NUCLEOTIDE SEQUENCE [LARGE SCALE GENOMIC DNA]</scope>
    <source>
        <strain evidence="1 2">XJK30-2</strain>
    </source>
</reference>
<name>A0ACC6FPJ5_9HELI</name>
<proteinExistence type="predicted"/>
<sequence>MACFTLFMEFMDCHAATTTAARNDRNAEVSKVDPSGSSLIARIHF</sequence>
<gene>
    <name evidence="1" type="ORF">NYG90_00360</name>
</gene>
<protein>
    <submittedName>
        <fullName evidence="1">Uncharacterized protein</fullName>
    </submittedName>
</protein>